<feature type="transmembrane region" description="Helical" evidence="2">
    <location>
        <begin position="286"/>
        <end position="307"/>
    </location>
</feature>
<feature type="transmembrane region" description="Helical" evidence="2">
    <location>
        <begin position="441"/>
        <end position="458"/>
    </location>
</feature>
<dbReference type="PANTHER" id="PTHR11360:SF284">
    <property type="entry name" value="EG:103B4.3 PROTEIN-RELATED"/>
    <property type="match status" value="1"/>
</dbReference>
<feature type="transmembrane region" description="Helical" evidence="2">
    <location>
        <begin position="87"/>
        <end position="104"/>
    </location>
</feature>
<feature type="region of interest" description="Disordered" evidence="1">
    <location>
        <begin position="238"/>
        <end position="268"/>
    </location>
</feature>
<feature type="transmembrane region" description="Helical" evidence="2">
    <location>
        <begin position="411"/>
        <end position="435"/>
    </location>
</feature>
<proteinExistence type="predicted"/>
<comment type="caution">
    <text evidence="3">The sequence shown here is derived from an EMBL/GenBank/DDBJ whole genome shotgun (WGS) entry which is preliminary data.</text>
</comment>
<keyword evidence="4" id="KW-1185">Reference proteome</keyword>
<dbReference type="PANTHER" id="PTHR11360">
    <property type="entry name" value="MONOCARBOXYLATE TRANSPORTER"/>
    <property type="match status" value="1"/>
</dbReference>
<dbReference type="AlphaFoldDB" id="A0A7J7JWZ8"/>
<dbReference type="GO" id="GO:0022857">
    <property type="term" value="F:transmembrane transporter activity"/>
    <property type="evidence" value="ECO:0007669"/>
    <property type="project" value="InterPro"/>
</dbReference>
<accession>A0A7J7JWZ8</accession>
<organism evidence="3 4">
    <name type="scientific">Bugula neritina</name>
    <name type="common">Brown bryozoan</name>
    <name type="synonym">Sertularia neritina</name>
    <dbReference type="NCBI Taxonomy" id="10212"/>
    <lineage>
        <taxon>Eukaryota</taxon>
        <taxon>Metazoa</taxon>
        <taxon>Spiralia</taxon>
        <taxon>Lophotrochozoa</taxon>
        <taxon>Bryozoa</taxon>
        <taxon>Gymnolaemata</taxon>
        <taxon>Cheilostomatida</taxon>
        <taxon>Flustrina</taxon>
        <taxon>Buguloidea</taxon>
        <taxon>Bugulidae</taxon>
        <taxon>Bugula</taxon>
    </lineage>
</organism>
<evidence type="ECO:0000256" key="1">
    <source>
        <dbReference type="SAM" id="MobiDB-lite"/>
    </source>
</evidence>
<feature type="transmembrane region" description="Helical" evidence="2">
    <location>
        <begin position="173"/>
        <end position="196"/>
    </location>
</feature>
<evidence type="ECO:0000313" key="4">
    <source>
        <dbReference type="Proteomes" id="UP000593567"/>
    </source>
</evidence>
<feature type="transmembrane region" description="Helical" evidence="2">
    <location>
        <begin position="353"/>
        <end position="372"/>
    </location>
</feature>
<dbReference type="OrthoDB" id="6499973at2759"/>
<feature type="transmembrane region" description="Helical" evidence="2">
    <location>
        <begin position="110"/>
        <end position="130"/>
    </location>
</feature>
<feature type="transmembrane region" description="Helical" evidence="2">
    <location>
        <begin position="378"/>
        <end position="399"/>
    </location>
</feature>
<name>A0A7J7JWZ8_BUGNE</name>
<dbReference type="InterPro" id="IPR036259">
    <property type="entry name" value="MFS_trans_sf"/>
</dbReference>
<evidence type="ECO:0000256" key="2">
    <source>
        <dbReference type="SAM" id="Phobius"/>
    </source>
</evidence>
<feature type="transmembrane region" description="Helical" evidence="2">
    <location>
        <begin position="142"/>
        <end position="161"/>
    </location>
</feature>
<keyword evidence="2" id="KW-0812">Transmembrane</keyword>
<reference evidence="3" key="1">
    <citation type="submission" date="2020-06" db="EMBL/GenBank/DDBJ databases">
        <title>Draft genome of Bugula neritina, a colonial animal packing powerful symbionts and potential medicines.</title>
        <authorList>
            <person name="Rayko M."/>
        </authorList>
    </citation>
    <scope>NUCLEOTIDE SEQUENCE [LARGE SCALE GENOMIC DNA]</scope>
    <source>
        <strain evidence="3">Kwan_BN1</strain>
    </source>
</reference>
<keyword evidence="2" id="KW-0472">Membrane</keyword>
<dbReference type="Proteomes" id="UP000593567">
    <property type="component" value="Unassembled WGS sequence"/>
</dbReference>
<protein>
    <submittedName>
        <fullName evidence="3">SLC16A5</fullName>
    </submittedName>
</protein>
<sequence length="470" mass="51117">MVCYLSSEPKLQKDKGYAWLIMVLSFLSHFVSIGFTFGVIGNLTTIHSQFFNIGLQQSSLIGNIHTTTVFLFAPVASILVKKAGCRMTQIFGGICLILGLSLLSLATKQWHAICLFGILAGMGVSTTYVASSSILSVHFLKYQYFAFSFASLGSFIGNSVWPMLCQYLFDTMGYSRAVAYFSIFHILHVIAGLSFCEVSQSESEPIDEKISEAEGGVDAAGDKKLELSIIDGGYSNHAFKNTGEDAEENKKEETDSEDASPATVQQTDASSSVSKSLLALARLPKVWMLLVNFLLWNSCSNTFHILINDYLMKYTDLADTDVTWAVVVLGIAKIVGSLLVVALSSLQFDRLNLHFFTVILYSVMTVVVPYCTGKESCYAVIAVFGMSFAMSISNLLAVVTEFCHVDLIPLLFGLLLLSESVGGLAGTSLYTLLAVKTEEQYGLVLAGCAGVLGSLLLLPEMIRRVRGSEK</sequence>
<dbReference type="Pfam" id="PF07690">
    <property type="entry name" value="MFS_1"/>
    <property type="match status" value="1"/>
</dbReference>
<dbReference type="InterPro" id="IPR050327">
    <property type="entry name" value="Proton-linked_MCT"/>
</dbReference>
<dbReference type="InterPro" id="IPR011701">
    <property type="entry name" value="MFS"/>
</dbReference>
<dbReference type="SUPFAM" id="SSF103473">
    <property type="entry name" value="MFS general substrate transporter"/>
    <property type="match status" value="1"/>
</dbReference>
<feature type="transmembrane region" description="Helical" evidence="2">
    <location>
        <begin position="60"/>
        <end position="80"/>
    </location>
</feature>
<dbReference type="Gene3D" id="1.20.1250.20">
    <property type="entry name" value="MFS general substrate transporter like domains"/>
    <property type="match status" value="2"/>
</dbReference>
<feature type="transmembrane region" description="Helical" evidence="2">
    <location>
        <begin position="322"/>
        <end position="346"/>
    </location>
</feature>
<gene>
    <name evidence="3" type="ORF">EB796_011449</name>
</gene>
<evidence type="ECO:0000313" key="3">
    <source>
        <dbReference type="EMBL" id="KAF6030244.1"/>
    </source>
</evidence>
<dbReference type="EMBL" id="VXIV02001730">
    <property type="protein sequence ID" value="KAF6030244.1"/>
    <property type="molecule type" value="Genomic_DNA"/>
</dbReference>
<keyword evidence="2" id="KW-1133">Transmembrane helix</keyword>
<feature type="transmembrane region" description="Helical" evidence="2">
    <location>
        <begin position="17"/>
        <end position="40"/>
    </location>
</feature>